<reference evidence="2 3" key="1">
    <citation type="submission" date="2019-04" db="EMBL/GenBank/DDBJ databases">
        <title>Comparative genomics and transcriptomics to analyze fruiting body development in filamentous ascomycetes.</title>
        <authorList>
            <consortium name="DOE Joint Genome Institute"/>
            <person name="Lutkenhaus R."/>
            <person name="Traeger S."/>
            <person name="Breuer J."/>
            <person name="Kuo A."/>
            <person name="Lipzen A."/>
            <person name="Pangilinan J."/>
            <person name="Dilworth D."/>
            <person name="Sandor L."/>
            <person name="Poggeler S."/>
            <person name="Barry K."/>
            <person name="Grigoriev I.V."/>
            <person name="Nowrousian M."/>
        </authorList>
    </citation>
    <scope>NUCLEOTIDE SEQUENCE [LARGE SCALE GENOMIC DNA]</scope>
    <source>
        <strain evidence="2 3">CBS 389.68</strain>
    </source>
</reference>
<protein>
    <submittedName>
        <fullName evidence="2">Uncharacterized protein</fullName>
    </submittedName>
</protein>
<organism evidence="2 3">
    <name type="scientific">Ascodesmis nigricans</name>
    <dbReference type="NCBI Taxonomy" id="341454"/>
    <lineage>
        <taxon>Eukaryota</taxon>
        <taxon>Fungi</taxon>
        <taxon>Dikarya</taxon>
        <taxon>Ascomycota</taxon>
        <taxon>Pezizomycotina</taxon>
        <taxon>Pezizomycetes</taxon>
        <taxon>Pezizales</taxon>
        <taxon>Ascodesmidaceae</taxon>
        <taxon>Ascodesmis</taxon>
    </lineage>
</organism>
<sequence>MFTAHQPHRPTGVTKKTSPPPHVSVPHTQVRYDSSVRHPVFFTSRLGKPGFAPSPNAQESGVWNPVAQGYMLRKEDGGVKL</sequence>
<dbReference type="AlphaFoldDB" id="A0A4S2MW66"/>
<proteinExistence type="predicted"/>
<dbReference type="EMBL" id="ML220122">
    <property type="protein sequence ID" value="TGZ80860.1"/>
    <property type="molecule type" value="Genomic_DNA"/>
</dbReference>
<feature type="region of interest" description="Disordered" evidence="1">
    <location>
        <begin position="1"/>
        <end position="30"/>
    </location>
</feature>
<evidence type="ECO:0000313" key="2">
    <source>
        <dbReference type="EMBL" id="TGZ80860.1"/>
    </source>
</evidence>
<dbReference type="InParanoid" id="A0A4S2MW66"/>
<gene>
    <name evidence="2" type="ORF">EX30DRAFT_371891</name>
</gene>
<accession>A0A4S2MW66</accession>
<name>A0A4S2MW66_9PEZI</name>
<dbReference type="Proteomes" id="UP000298138">
    <property type="component" value="Unassembled WGS sequence"/>
</dbReference>
<dbReference type="OrthoDB" id="3535086at2759"/>
<evidence type="ECO:0000313" key="3">
    <source>
        <dbReference type="Proteomes" id="UP000298138"/>
    </source>
</evidence>
<evidence type="ECO:0000256" key="1">
    <source>
        <dbReference type="SAM" id="MobiDB-lite"/>
    </source>
</evidence>
<keyword evidence="3" id="KW-1185">Reference proteome</keyword>